<feature type="domain" description="Phosphodiesterase 4 upstream conserved regions (UCR)" evidence="8">
    <location>
        <begin position="47"/>
        <end position="97"/>
    </location>
</feature>
<comment type="caution">
    <text evidence="9">The sequence shown here is derived from an EMBL/GenBank/DDBJ whole genome shotgun (WGS) entry which is preliminary data.</text>
</comment>
<feature type="non-terminal residue" evidence="9">
    <location>
        <position position="1"/>
    </location>
</feature>
<dbReference type="PANTHER" id="PTHR40141">
    <property type="entry name" value="3',5'-CYCLIC-AMP PHOSPHODIESTERASE-RELATED"/>
    <property type="match status" value="1"/>
</dbReference>
<comment type="pathway">
    <text evidence="1">Purine metabolism; 3',5'-cyclic AMP degradation; AMP from 3',5'-cyclic AMP: step 1/1.</text>
</comment>
<evidence type="ECO:0000259" key="8">
    <source>
        <dbReference type="Pfam" id="PF18100"/>
    </source>
</evidence>
<dbReference type="Proteomes" id="UP001476798">
    <property type="component" value="Unassembled WGS sequence"/>
</dbReference>
<protein>
    <recommendedName>
        <fullName evidence="3">3',5'-cyclic-AMP phosphodiesterase</fullName>
        <ecNumber evidence="3">3.1.4.53</ecNumber>
    </recommendedName>
</protein>
<dbReference type="Pfam" id="PF18100">
    <property type="entry name" value="PDE4_UCR"/>
    <property type="match status" value="1"/>
</dbReference>
<sequence length="270" mass="29475">FDSENGPSPGRSPMDSQANPGLVLHPSFPQSQRRESFLYRSDSDYDTSPKTMSRNSSINKETYQQMARETLEELDWCLDQLETIQTHRSVSEMASNKDWVPCFGVLDVEKENLHRLPLPSTPSPIPHFGADAALECPGLTGCGLSPPTLTTPSCHWGTCHAPGPLHYRTSYLCHRPKPPGSLNMGVVEAIDPVSSQCPSPVPGGYRLPRSSSYSPLQGRPGAELDLDAADGGVREGGGTAAERRTPLVDLFCETCSRPWLIGWWDQVGKG</sequence>
<evidence type="ECO:0000256" key="6">
    <source>
        <dbReference type="ARBA" id="ARBA00033681"/>
    </source>
</evidence>
<comment type="catalytic activity">
    <reaction evidence="6">
        <text>3',5'-cyclic AMP + H2O = AMP + H(+)</text>
        <dbReference type="Rhea" id="RHEA:25277"/>
        <dbReference type="ChEBI" id="CHEBI:15377"/>
        <dbReference type="ChEBI" id="CHEBI:15378"/>
        <dbReference type="ChEBI" id="CHEBI:58165"/>
        <dbReference type="ChEBI" id="CHEBI:456215"/>
        <dbReference type="EC" id="3.1.4.53"/>
    </reaction>
    <physiologicalReaction direction="left-to-right" evidence="6">
        <dbReference type="Rhea" id="RHEA:25278"/>
    </physiologicalReaction>
</comment>
<evidence type="ECO:0000256" key="5">
    <source>
        <dbReference type="ARBA" id="ARBA00023149"/>
    </source>
</evidence>
<keyword evidence="4" id="KW-0378">Hydrolase</keyword>
<name>A0ABV0PVI7_9TELE</name>
<reference evidence="9 10" key="1">
    <citation type="submission" date="2021-06" db="EMBL/GenBank/DDBJ databases">
        <authorList>
            <person name="Palmer J.M."/>
        </authorList>
    </citation>
    <scope>NUCLEOTIDE SEQUENCE [LARGE SCALE GENOMIC DNA]</scope>
    <source>
        <strain evidence="9 10">GA_2019</strain>
        <tissue evidence="9">Muscle</tissue>
    </source>
</reference>
<feature type="region of interest" description="Disordered" evidence="7">
    <location>
        <begin position="1"/>
        <end position="60"/>
    </location>
</feature>
<accession>A0ABV0PVI7</accession>
<proteinExistence type="inferred from homology"/>
<evidence type="ECO:0000313" key="10">
    <source>
        <dbReference type="Proteomes" id="UP001476798"/>
    </source>
</evidence>
<organism evidence="9 10">
    <name type="scientific">Goodea atripinnis</name>
    <dbReference type="NCBI Taxonomy" id="208336"/>
    <lineage>
        <taxon>Eukaryota</taxon>
        <taxon>Metazoa</taxon>
        <taxon>Chordata</taxon>
        <taxon>Craniata</taxon>
        <taxon>Vertebrata</taxon>
        <taxon>Euteleostomi</taxon>
        <taxon>Actinopterygii</taxon>
        <taxon>Neopterygii</taxon>
        <taxon>Teleostei</taxon>
        <taxon>Neoteleostei</taxon>
        <taxon>Acanthomorphata</taxon>
        <taxon>Ovalentaria</taxon>
        <taxon>Atherinomorphae</taxon>
        <taxon>Cyprinodontiformes</taxon>
        <taxon>Goodeidae</taxon>
        <taxon>Goodea</taxon>
    </lineage>
</organism>
<gene>
    <name evidence="9" type="ORF">GOODEAATRI_002887</name>
</gene>
<evidence type="ECO:0000256" key="1">
    <source>
        <dbReference type="ARBA" id="ARBA00004703"/>
    </source>
</evidence>
<evidence type="ECO:0000256" key="2">
    <source>
        <dbReference type="ARBA" id="ARBA00009517"/>
    </source>
</evidence>
<feature type="compositionally biased region" description="Basic and acidic residues" evidence="7">
    <location>
        <begin position="32"/>
        <end position="43"/>
    </location>
</feature>
<dbReference type="EMBL" id="JAHRIO010090067">
    <property type="protein sequence ID" value="MEQ2187267.1"/>
    <property type="molecule type" value="Genomic_DNA"/>
</dbReference>
<keyword evidence="5" id="KW-0114">cAMP</keyword>
<keyword evidence="10" id="KW-1185">Reference proteome</keyword>
<dbReference type="InterPro" id="IPR040844">
    <property type="entry name" value="PDE4_UCR"/>
</dbReference>
<feature type="compositionally biased region" description="Polar residues" evidence="7">
    <location>
        <begin position="46"/>
        <end position="60"/>
    </location>
</feature>
<dbReference type="EC" id="3.1.4.53" evidence="3"/>
<feature type="region of interest" description="Disordered" evidence="7">
    <location>
        <begin position="205"/>
        <end position="240"/>
    </location>
</feature>
<dbReference type="PANTHER" id="PTHR40141:SF2">
    <property type="entry name" value="3',5'-CYCLIC-AMP PHOSPHODIESTERASE"/>
    <property type="match status" value="1"/>
</dbReference>
<comment type="similarity">
    <text evidence="2">Belongs to the cyclic nucleotide phosphodiesterase family. PDE4 subfamily.</text>
</comment>
<evidence type="ECO:0000313" key="9">
    <source>
        <dbReference type="EMBL" id="MEQ2187267.1"/>
    </source>
</evidence>
<evidence type="ECO:0000256" key="4">
    <source>
        <dbReference type="ARBA" id="ARBA00022801"/>
    </source>
</evidence>
<evidence type="ECO:0000256" key="7">
    <source>
        <dbReference type="SAM" id="MobiDB-lite"/>
    </source>
</evidence>
<evidence type="ECO:0000256" key="3">
    <source>
        <dbReference type="ARBA" id="ARBA00012276"/>
    </source>
</evidence>